<gene>
    <name evidence="7" type="ORF">NHX12_030030</name>
</gene>
<feature type="region of interest" description="Disordered" evidence="5">
    <location>
        <begin position="332"/>
        <end position="382"/>
    </location>
</feature>
<dbReference type="Gene3D" id="2.10.110.10">
    <property type="entry name" value="Cysteine Rich Protein"/>
    <property type="match status" value="1"/>
</dbReference>
<dbReference type="InterPro" id="IPR001781">
    <property type="entry name" value="Znf_LIM"/>
</dbReference>
<proteinExistence type="predicted"/>
<dbReference type="SUPFAM" id="SSF57716">
    <property type="entry name" value="Glucocorticoid receptor-like (DNA-binding domain)"/>
    <property type="match status" value="2"/>
</dbReference>
<evidence type="ECO:0000256" key="5">
    <source>
        <dbReference type="SAM" id="MobiDB-lite"/>
    </source>
</evidence>
<feature type="compositionally biased region" description="Polar residues" evidence="5">
    <location>
        <begin position="366"/>
        <end position="375"/>
    </location>
</feature>
<keyword evidence="2 4" id="KW-0862">Zinc</keyword>
<feature type="compositionally biased region" description="Basic and acidic residues" evidence="5">
    <location>
        <begin position="350"/>
        <end position="361"/>
    </location>
</feature>
<feature type="compositionally biased region" description="Basic and acidic residues" evidence="5">
    <location>
        <begin position="617"/>
        <end position="630"/>
    </location>
</feature>
<feature type="compositionally biased region" description="Basic and acidic residues" evidence="5">
    <location>
        <begin position="407"/>
        <end position="417"/>
    </location>
</feature>
<sequence>METGPFDRRGWASQSLRVTARELSLVCRGKNSALVERFSRYQKAAEESNAERKKPLESAKPAVNSGGLSLLKKRWEQPTPTRERTPPPKTPGPLSPKGSQGTVGHLQLSTGAPTAAAEEQRNRMEKVERRPSESFEKVEERAVSSPGASEDKPSLALNNLKMKFEKGEAKGARGARKSSSSEDVDHPRGIVVSARGQEAPSLKEKMAKYQAAIQKQGLSKTVQATETPTQKVSPLQKSTFECNGDGDQPKVSRKFCPVVRETCIACLKTVYPLERLVADNHVYHSICFRCVHCSMKLSLGSYASLHGNVYCKPHFSQLFKAKGNYDEGFGHRPHKELWSPKVDGEEDSEDTKPKDPEETPKRLPAQSASENQYAQQVEDAPQVKVTDLTARLETHGRPQAGGAERQYFTEKPAETRRLRIAWPPPGGADRPAGAPQLIPDAAEGAVGAVRPWRAKWPPEDECVESDVSTERAELKSLRRSSSLKERSRPFTVAARPGSQRPKEACPLQALLERRGSLENTHTPEEPSRGSRETEEREKTPREDVASERVSAGKADASVERADQEPADKLAGPKASTDVSPSPSPPPQPKPNRGSQDVGFWEQEKEGDEAEEEPTVEDEIKRNRFYEDEDD</sequence>
<feature type="compositionally biased region" description="Basic and acidic residues" evidence="5">
    <location>
        <begin position="73"/>
        <end position="86"/>
    </location>
</feature>
<evidence type="ECO:0000313" key="8">
    <source>
        <dbReference type="Proteomes" id="UP001148018"/>
    </source>
</evidence>
<dbReference type="Pfam" id="PF00412">
    <property type="entry name" value="LIM"/>
    <property type="match status" value="1"/>
</dbReference>
<organism evidence="7 8">
    <name type="scientific">Muraenolepis orangiensis</name>
    <name type="common">Patagonian moray cod</name>
    <dbReference type="NCBI Taxonomy" id="630683"/>
    <lineage>
        <taxon>Eukaryota</taxon>
        <taxon>Metazoa</taxon>
        <taxon>Chordata</taxon>
        <taxon>Craniata</taxon>
        <taxon>Vertebrata</taxon>
        <taxon>Euteleostomi</taxon>
        <taxon>Actinopterygii</taxon>
        <taxon>Neopterygii</taxon>
        <taxon>Teleostei</taxon>
        <taxon>Neoteleostei</taxon>
        <taxon>Acanthomorphata</taxon>
        <taxon>Zeiogadaria</taxon>
        <taxon>Gadariae</taxon>
        <taxon>Gadiformes</taxon>
        <taxon>Muraenolepidoidei</taxon>
        <taxon>Muraenolepididae</taxon>
        <taxon>Muraenolepis</taxon>
    </lineage>
</organism>
<dbReference type="SMART" id="SM00132">
    <property type="entry name" value="LIM"/>
    <property type="match status" value="1"/>
</dbReference>
<feature type="compositionally biased region" description="Basic and acidic residues" evidence="5">
    <location>
        <begin position="118"/>
        <end position="142"/>
    </location>
</feature>
<dbReference type="PANTHER" id="PTHR24206">
    <property type="entry name" value="OS06G0237300 PROTEIN"/>
    <property type="match status" value="1"/>
</dbReference>
<dbReference type="FunFam" id="2.10.110.10:FF:000002">
    <property type="entry name" value="LIM domain and actin-binding 1"/>
    <property type="match status" value="1"/>
</dbReference>
<evidence type="ECO:0000256" key="2">
    <source>
        <dbReference type="ARBA" id="ARBA00022833"/>
    </source>
</evidence>
<feature type="compositionally biased region" description="Acidic residues" evidence="5">
    <location>
        <begin position="604"/>
        <end position="616"/>
    </location>
</feature>
<reference evidence="7" key="1">
    <citation type="submission" date="2022-07" db="EMBL/GenBank/DDBJ databases">
        <title>Chromosome-level genome of Muraenolepis orangiensis.</title>
        <authorList>
            <person name="Kim J."/>
        </authorList>
    </citation>
    <scope>NUCLEOTIDE SEQUENCE</scope>
    <source>
        <strain evidence="7">KU_S4_2022</strain>
        <tissue evidence="7">Muscle</tissue>
    </source>
</reference>
<feature type="compositionally biased region" description="Basic and acidic residues" evidence="5">
    <location>
        <begin position="468"/>
        <end position="488"/>
    </location>
</feature>
<protein>
    <recommendedName>
        <fullName evidence="6">LIM zinc-binding domain-containing protein</fullName>
    </recommendedName>
</protein>
<evidence type="ECO:0000256" key="3">
    <source>
        <dbReference type="ARBA" id="ARBA00023038"/>
    </source>
</evidence>
<accession>A0A9Q0E8Q4</accession>
<name>A0A9Q0E8Q4_9TELE</name>
<comment type="caution">
    <text evidence="7">The sequence shown here is derived from an EMBL/GenBank/DDBJ whole genome shotgun (WGS) entry which is preliminary data.</text>
</comment>
<dbReference type="AlphaFoldDB" id="A0A9Q0E8Q4"/>
<dbReference type="OrthoDB" id="6129702at2759"/>
<feature type="compositionally biased region" description="Basic and acidic residues" evidence="5">
    <location>
        <begin position="42"/>
        <end position="57"/>
    </location>
</feature>
<evidence type="ECO:0000313" key="7">
    <source>
        <dbReference type="EMBL" id="KAJ3602271.1"/>
    </source>
</evidence>
<dbReference type="Proteomes" id="UP001148018">
    <property type="component" value="Unassembled WGS sequence"/>
</dbReference>
<feature type="region of interest" description="Disordered" evidence="5">
    <location>
        <begin position="42"/>
        <end position="188"/>
    </location>
</feature>
<feature type="compositionally biased region" description="Basic and acidic residues" evidence="5">
    <location>
        <begin position="179"/>
        <end position="188"/>
    </location>
</feature>
<keyword evidence="8" id="KW-1185">Reference proteome</keyword>
<dbReference type="EMBL" id="JANIIK010000046">
    <property type="protein sequence ID" value="KAJ3602271.1"/>
    <property type="molecule type" value="Genomic_DNA"/>
</dbReference>
<dbReference type="InterPro" id="IPR028740">
    <property type="entry name" value="EPLIN_Lim_dom"/>
</dbReference>
<keyword evidence="3 4" id="KW-0440">LIM domain</keyword>
<dbReference type="PROSITE" id="PS50023">
    <property type="entry name" value="LIM_DOMAIN_2"/>
    <property type="match status" value="1"/>
</dbReference>
<feature type="compositionally biased region" description="Basic and acidic residues" evidence="5">
    <location>
        <begin position="511"/>
        <end position="546"/>
    </location>
</feature>
<dbReference type="CDD" id="cd09485">
    <property type="entry name" value="LIM_Eplin_alpha_beta"/>
    <property type="match status" value="1"/>
</dbReference>
<evidence type="ECO:0000256" key="4">
    <source>
        <dbReference type="PROSITE-ProRule" id="PRU00125"/>
    </source>
</evidence>
<keyword evidence="1 4" id="KW-0479">Metal-binding</keyword>
<feature type="region of interest" description="Disordered" evidence="5">
    <location>
        <begin position="394"/>
        <end position="630"/>
    </location>
</feature>
<evidence type="ECO:0000259" key="6">
    <source>
        <dbReference type="PROSITE" id="PS50023"/>
    </source>
</evidence>
<dbReference type="GO" id="GO:0046872">
    <property type="term" value="F:metal ion binding"/>
    <property type="evidence" value="ECO:0007669"/>
    <property type="project" value="UniProtKB-KW"/>
</dbReference>
<evidence type="ECO:0000256" key="1">
    <source>
        <dbReference type="ARBA" id="ARBA00022723"/>
    </source>
</evidence>
<feature type="compositionally biased region" description="Basic and acidic residues" evidence="5">
    <location>
        <begin position="556"/>
        <end position="567"/>
    </location>
</feature>
<feature type="domain" description="LIM zinc-binding" evidence="6">
    <location>
        <begin position="261"/>
        <end position="321"/>
    </location>
</feature>
<feature type="compositionally biased region" description="Basic and acidic residues" evidence="5">
    <location>
        <begin position="162"/>
        <end position="171"/>
    </location>
</feature>
<dbReference type="PROSITE" id="PS00478">
    <property type="entry name" value="LIM_DOMAIN_1"/>
    <property type="match status" value="1"/>
</dbReference>